<dbReference type="PANTHER" id="PTHR30032">
    <property type="entry name" value="N-ACETYLMURAMOYL-L-ALANINE AMIDASE-RELATED"/>
    <property type="match status" value="1"/>
</dbReference>
<keyword evidence="4" id="KW-1185">Reference proteome</keyword>
<proteinExistence type="predicted"/>
<feature type="region of interest" description="Disordered" evidence="1">
    <location>
        <begin position="31"/>
        <end position="50"/>
    </location>
</feature>
<dbReference type="Proteomes" id="UP000276888">
    <property type="component" value="Chromosome"/>
</dbReference>
<keyword evidence="3" id="KW-0378">Hydrolase</keyword>
<dbReference type="PANTHER" id="PTHR30032:SF8">
    <property type="entry name" value="GERMINATION-SPECIFIC N-ACETYLMURAMOYL-L-ALANINE AMIDASE"/>
    <property type="match status" value="1"/>
</dbReference>
<sequence>MRSPRVVTSALTAVLALALVAAVPAPAFAAVPPSPEDQRSHQQSAWEQEEASRAAADAVSVATISGSIVYRESPAAEATKVASARISMWRLNTDTNRWDWVDVPSDAASTGSFSVGVPAAGQYRLQVFTDPLKKMGPVYYGGARYFFESSIVTVAENEAANVGVIELGPRYFDTARLEGPDRFATAVAVSQAIGREDRTPVVYIANGYKFPDALAAGPAAIHSGGIFLPTAPDHLPSVIATELTRLNPARVVIAGDENSVSDAVRRQIAAAVGSDTSVERLGGATRYETAALIVRDAFEASGSYYAIVATGANFPDALAAGPAAGRMGAPVLLVDGAGNLDESTRALIGDLGIEKVLIAGGPTTVGPVVEADLVNRLGQPGVTRLNGDDRYRTASKINEWVFGNEDVALLANGYGFVDALAGGPFAGWIGAPLFLSDGACVPYGTWDGILARQVSGVVLLGSAATLGPRVEALSVC</sequence>
<gene>
    <name evidence="3" type="primary">lytC_3</name>
    <name evidence="3" type="ORF">CVS47_03208</name>
</gene>
<dbReference type="EC" id="3.5.1.28" evidence="3"/>
<accession>A0A3Q9J186</accession>
<dbReference type="Pfam" id="PF04122">
    <property type="entry name" value="CW_binding_2"/>
    <property type="match status" value="3"/>
</dbReference>
<protein>
    <submittedName>
        <fullName evidence="3">N-acetylmuramoyl-L-alanine amidase LytC</fullName>
        <ecNumber evidence="3">3.5.1.28</ecNumber>
    </submittedName>
</protein>
<keyword evidence="2" id="KW-0732">Signal</keyword>
<feature type="signal peptide" evidence="2">
    <location>
        <begin position="1"/>
        <end position="29"/>
    </location>
</feature>
<dbReference type="KEGG" id="mlv:CVS47_03208"/>
<evidence type="ECO:0000256" key="2">
    <source>
        <dbReference type="SAM" id="SignalP"/>
    </source>
</evidence>
<evidence type="ECO:0000256" key="1">
    <source>
        <dbReference type="SAM" id="MobiDB-lite"/>
    </source>
</evidence>
<dbReference type="InterPro" id="IPR051922">
    <property type="entry name" value="Bact_Sporulation_Assoc"/>
</dbReference>
<name>A0A3Q9J186_9MICO</name>
<dbReference type="AlphaFoldDB" id="A0A3Q9J186"/>
<dbReference type="Gene3D" id="3.40.50.12090">
    <property type="match status" value="1"/>
</dbReference>
<organism evidence="3 4">
    <name type="scientific">Microbacterium lemovicicum</name>
    <dbReference type="NCBI Taxonomy" id="1072463"/>
    <lineage>
        <taxon>Bacteria</taxon>
        <taxon>Bacillati</taxon>
        <taxon>Actinomycetota</taxon>
        <taxon>Actinomycetes</taxon>
        <taxon>Micrococcales</taxon>
        <taxon>Microbacteriaceae</taxon>
        <taxon>Microbacterium</taxon>
    </lineage>
</organism>
<dbReference type="GO" id="GO:0008745">
    <property type="term" value="F:N-acetylmuramoyl-L-alanine amidase activity"/>
    <property type="evidence" value="ECO:0007669"/>
    <property type="project" value="UniProtKB-EC"/>
</dbReference>
<dbReference type="RefSeq" id="WP_127096966.1">
    <property type="nucleotide sequence ID" value="NZ_CP031423.1"/>
</dbReference>
<dbReference type="OrthoDB" id="5143602at2"/>
<feature type="chain" id="PRO_5018573345" evidence="2">
    <location>
        <begin position="30"/>
        <end position="476"/>
    </location>
</feature>
<dbReference type="InterPro" id="IPR007253">
    <property type="entry name" value="Cell_wall-bd_2"/>
</dbReference>
<evidence type="ECO:0000313" key="4">
    <source>
        <dbReference type="Proteomes" id="UP000276888"/>
    </source>
</evidence>
<evidence type="ECO:0000313" key="3">
    <source>
        <dbReference type="EMBL" id="AZS38550.1"/>
    </source>
</evidence>
<reference evidence="3 4" key="1">
    <citation type="submission" date="2018-08" db="EMBL/GenBank/DDBJ databases">
        <title>Microbacterium lemovicicum sp. nov., a bacterium isolated from a natural uranium-rich soil.</title>
        <authorList>
            <person name="ORTET P."/>
        </authorList>
    </citation>
    <scope>NUCLEOTIDE SEQUENCE [LARGE SCALE GENOMIC DNA]</scope>
    <source>
        <strain evidence="3 4">Viu22</strain>
    </source>
</reference>
<dbReference type="EMBL" id="CP031423">
    <property type="protein sequence ID" value="AZS38550.1"/>
    <property type="molecule type" value="Genomic_DNA"/>
</dbReference>